<gene>
    <name evidence="2" type="ORF">EGH82_21850</name>
</gene>
<organism evidence="2 3">
    <name type="scientific">Vibrio ponticus</name>
    <dbReference type="NCBI Taxonomy" id="265668"/>
    <lineage>
        <taxon>Bacteria</taxon>
        <taxon>Pseudomonadati</taxon>
        <taxon>Pseudomonadota</taxon>
        <taxon>Gammaproteobacteria</taxon>
        <taxon>Vibrionales</taxon>
        <taxon>Vibrionaceae</taxon>
        <taxon>Vibrio</taxon>
    </lineage>
</organism>
<name>A0A3N3DT93_9VIBR</name>
<dbReference type="RefSeq" id="WP_148078363.1">
    <property type="nucleotide sequence ID" value="NZ_RKIK01000122.1"/>
</dbReference>
<feature type="non-terminal residue" evidence="2">
    <location>
        <position position="1"/>
    </location>
</feature>
<accession>A0A3N3DT93</accession>
<dbReference type="Proteomes" id="UP000278792">
    <property type="component" value="Unassembled WGS sequence"/>
</dbReference>
<dbReference type="Pfam" id="PF11932">
    <property type="entry name" value="DUF3450"/>
    <property type="match status" value="1"/>
</dbReference>
<sequence>RIDSTVCFLSRAWSWVNSAISEKFRLFSISQKQTWNSVLLGFAASFLFISASSKAEKIEEVFHQDRVGLKASQQAQKKVEALDDQTLAIVEQYRQVLREQQLADKYNQLLNKQIDQLEAALAEIEAKQTQLRTTRMMLGPLLEEMVESLALLVQADAPFLLPERQARVANLKRLLVDASLSEGEKVLSVLDAYQVELSYGYTTESWQGRVDGALVNFVRVGRLGFYYFTPDEKQAAVWQQGWQPLSVDWIEALKQAAEVASGQQLPSLLALPAINIENK</sequence>
<protein>
    <submittedName>
        <fullName evidence="2">DUF3450 domain-containing protein</fullName>
    </submittedName>
</protein>
<evidence type="ECO:0000313" key="2">
    <source>
        <dbReference type="EMBL" id="ROV57690.1"/>
    </source>
</evidence>
<proteinExistence type="predicted"/>
<feature type="coiled-coil region" evidence="1">
    <location>
        <begin position="103"/>
        <end position="134"/>
    </location>
</feature>
<comment type="caution">
    <text evidence="2">The sequence shown here is derived from an EMBL/GenBank/DDBJ whole genome shotgun (WGS) entry which is preliminary data.</text>
</comment>
<evidence type="ECO:0000313" key="3">
    <source>
        <dbReference type="Proteomes" id="UP000278792"/>
    </source>
</evidence>
<dbReference type="AlphaFoldDB" id="A0A3N3DT93"/>
<evidence type="ECO:0000256" key="1">
    <source>
        <dbReference type="SAM" id="Coils"/>
    </source>
</evidence>
<dbReference type="EMBL" id="RKIK01000122">
    <property type="protein sequence ID" value="ROV57690.1"/>
    <property type="molecule type" value="Genomic_DNA"/>
</dbReference>
<reference evidence="2 3" key="1">
    <citation type="submission" date="2018-11" db="EMBL/GenBank/DDBJ databases">
        <title>Vibrio ponticus strain CAIM 1751 pathogenic for the snapper Lutjanus guttatus.</title>
        <authorList>
            <person name="Soto-Rodriguez S."/>
            <person name="Lozano-Olvera R."/>
            <person name="Gomez-Gil B."/>
        </authorList>
    </citation>
    <scope>NUCLEOTIDE SEQUENCE [LARGE SCALE GENOMIC DNA]</scope>
    <source>
        <strain evidence="2 3">CAIM 1751</strain>
    </source>
</reference>
<dbReference type="InterPro" id="IPR016866">
    <property type="entry name" value="UCP028069"/>
</dbReference>
<keyword evidence="1" id="KW-0175">Coiled coil</keyword>